<dbReference type="Proteomes" id="UP000677803">
    <property type="component" value="Unassembled WGS sequence"/>
</dbReference>
<dbReference type="GO" id="GO:0006955">
    <property type="term" value="P:immune response"/>
    <property type="evidence" value="ECO:0007669"/>
    <property type="project" value="InterPro"/>
</dbReference>
<organism evidence="7 8">
    <name type="scientific">Menidia menidia</name>
    <name type="common">Atlantic silverside</name>
    <dbReference type="NCBI Taxonomy" id="238744"/>
    <lineage>
        <taxon>Eukaryota</taxon>
        <taxon>Metazoa</taxon>
        <taxon>Chordata</taxon>
        <taxon>Craniata</taxon>
        <taxon>Vertebrata</taxon>
        <taxon>Euteleostomi</taxon>
        <taxon>Actinopterygii</taxon>
        <taxon>Neopterygii</taxon>
        <taxon>Teleostei</taxon>
        <taxon>Neoteleostei</taxon>
        <taxon>Acanthomorphata</taxon>
        <taxon>Ovalentaria</taxon>
        <taxon>Atherinomorphae</taxon>
        <taxon>Atheriniformes</taxon>
        <taxon>Atherinopsidae</taxon>
        <taxon>Menidiinae</taxon>
        <taxon>Menidia</taxon>
    </lineage>
</organism>
<evidence type="ECO:0000256" key="4">
    <source>
        <dbReference type="ARBA" id="ARBA00022525"/>
    </source>
</evidence>
<dbReference type="AlphaFoldDB" id="A0A8S4B4P8"/>
<gene>
    <name evidence="7" type="ORF">MMEN_LOCUS11044</name>
</gene>
<keyword evidence="3" id="KW-0202">Cytokine</keyword>
<comment type="subcellular location">
    <subcellularLocation>
        <location evidence="1">Secreted</location>
    </subcellularLocation>
</comment>
<reference evidence="7" key="1">
    <citation type="submission" date="2021-05" db="EMBL/GenBank/DDBJ databases">
        <authorList>
            <person name="Tigano A."/>
        </authorList>
    </citation>
    <scope>NUCLEOTIDE SEQUENCE</scope>
</reference>
<sequence length="184" mass="20155">MTPHGGAVRLLVLLGVALASGGPLHFISDSLRLTHGSIADELELKLPAVGLHPLFSSVLQSINNSCLKQNDAQLINATLDVYTRIFSSILPHGHHKTHGKGHASGLLEDLPEPKRSKVTSALKELKKLLDDLKRHLNRPVNDNKEAVLRELSEMQVDDTMVQRKALAEFIEVYQAASVVSSYKC</sequence>
<comment type="caution">
    <text evidence="7">The sequence shown here is derived from an EMBL/GenBank/DDBJ whole genome shotgun (WGS) entry which is preliminary data.</text>
</comment>
<dbReference type="SUPFAM" id="SSF47266">
    <property type="entry name" value="4-helical cytokines"/>
    <property type="match status" value="1"/>
</dbReference>
<keyword evidence="4" id="KW-0964">Secreted</keyword>
<evidence type="ECO:0000313" key="7">
    <source>
        <dbReference type="EMBL" id="CAG5926694.1"/>
    </source>
</evidence>
<dbReference type="PANTHER" id="PTHR11419:SF0">
    <property type="entry name" value="INTERFERON GAMMA"/>
    <property type="match status" value="1"/>
</dbReference>
<protein>
    <submittedName>
        <fullName evidence="7">(Atlantic silverside) hypothetical protein</fullName>
    </submittedName>
</protein>
<dbReference type="GO" id="GO:0005125">
    <property type="term" value="F:cytokine activity"/>
    <property type="evidence" value="ECO:0007669"/>
    <property type="project" value="UniProtKB-KW"/>
</dbReference>
<dbReference type="PANTHER" id="PTHR11419">
    <property type="entry name" value="INTERFERON GAMMA"/>
    <property type="match status" value="1"/>
</dbReference>
<dbReference type="Gene3D" id="1.20.1250.10">
    <property type="match status" value="1"/>
</dbReference>
<evidence type="ECO:0000256" key="3">
    <source>
        <dbReference type="ARBA" id="ARBA00022514"/>
    </source>
</evidence>
<keyword evidence="6" id="KW-0732">Signal</keyword>
<dbReference type="OrthoDB" id="8957647at2759"/>
<evidence type="ECO:0000256" key="5">
    <source>
        <dbReference type="ARBA" id="ARBA00023180"/>
    </source>
</evidence>
<dbReference type="InterPro" id="IPR009079">
    <property type="entry name" value="4_helix_cytokine-like_core"/>
</dbReference>
<keyword evidence="5" id="KW-0325">Glycoprotein</keyword>
<evidence type="ECO:0000256" key="1">
    <source>
        <dbReference type="ARBA" id="ARBA00004613"/>
    </source>
</evidence>
<feature type="chain" id="PRO_5035946846" evidence="6">
    <location>
        <begin position="22"/>
        <end position="184"/>
    </location>
</feature>
<evidence type="ECO:0000256" key="6">
    <source>
        <dbReference type="SAM" id="SignalP"/>
    </source>
</evidence>
<dbReference type="EMBL" id="CAJRST010011113">
    <property type="protein sequence ID" value="CAG5926694.1"/>
    <property type="molecule type" value="Genomic_DNA"/>
</dbReference>
<evidence type="ECO:0000256" key="2">
    <source>
        <dbReference type="ARBA" id="ARBA00007566"/>
    </source>
</evidence>
<feature type="signal peptide" evidence="6">
    <location>
        <begin position="1"/>
        <end position="21"/>
    </location>
</feature>
<accession>A0A8S4B4P8</accession>
<name>A0A8S4B4P8_9TELE</name>
<comment type="similarity">
    <text evidence="2">Belongs to the type II (or gamma) interferon family.</text>
</comment>
<keyword evidence="8" id="KW-1185">Reference proteome</keyword>
<proteinExistence type="inferred from homology"/>
<dbReference type="GO" id="GO:0005615">
    <property type="term" value="C:extracellular space"/>
    <property type="evidence" value="ECO:0007669"/>
    <property type="project" value="UniProtKB-KW"/>
</dbReference>
<dbReference type="GO" id="GO:0005133">
    <property type="term" value="F:type II interferon receptor binding"/>
    <property type="evidence" value="ECO:0007669"/>
    <property type="project" value="InterPro"/>
</dbReference>
<dbReference type="InterPro" id="IPR002069">
    <property type="entry name" value="Interferon_gamma"/>
</dbReference>
<evidence type="ECO:0000313" key="8">
    <source>
        <dbReference type="Proteomes" id="UP000677803"/>
    </source>
</evidence>